<evidence type="ECO:0000313" key="3">
    <source>
        <dbReference type="Proteomes" id="UP000239907"/>
    </source>
</evidence>
<dbReference type="CDD" id="cd00158">
    <property type="entry name" value="RHOD"/>
    <property type="match status" value="1"/>
</dbReference>
<name>A0A2S7U5K4_9BACT</name>
<sequence length="157" mass="17108">MARWIYQTLALLVFSAGIAFAMFLVVGPPDRSVPCVQAELKESHVCLSTVLGEWGGNVFWVDARSETEFRKGHLVGAILIPETDADNQIAVPEHMEQIGMSGVNGQKLVVYCATDACGSSELVAKKIRDTGFHSEVYVLQGGWKAVLASEQKIELVK</sequence>
<dbReference type="OrthoDB" id="195542at2"/>
<dbReference type="InterPro" id="IPR036873">
    <property type="entry name" value="Rhodanese-like_dom_sf"/>
</dbReference>
<dbReference type="PROSITE" id="PS50206">
    <property type="entry name" value="RHODANESE_3"/>
    <property type="match status" value="1"/>
</dbReference>
<dbReference type="Proteomes" id="UP000239907">
    <property type="component" value="Unassembled WGS sequence"/>
</dbReference>
<evidence type="ECO:0000313" key="2">
    <source>
        <dbReference type="EMBL" id="PQJ29787.1"/>
    </source>
</evidence>
<keyword evidence="3" id="KW-1185">Reference proteome</keyword>
<dbReference type="InterPro" id="IPR001763">
    <property type="entry name" value="Rhodanese-like_dom"/>
</dbReference>
<dbReference type="Gene3D" id="3.40.250.10">
    <property type="entry name" value="Rhodanese-like domain"/>
    <property type="match status" value="1"/>
</dbReference>
<gene>
    <name evidence="2" type="ORF">BSZ32_15730</name>
</gene>
<accession>A0A2S7U5K4</accession>
<dbReference type="RefSeq" id="WP_105044301.1">
    <property type="nucleotide sequence ID" value="NZ_MQWA01000001.1"/>
</dbReference>
<feature type="domain" description="Rhodanese" evidence="1">
    <location>
        <begin position="56"/>
        <end position="155"/>
    </location>
</feature>
<dbReference type="Pfam" id="PF00581">
    <property type="entry name" value="Rhodanese"/>
    <property type="match status" value="1"/>
</dbReference>
<reference evidence="2 3" key="1">
    <citation type="submission" date="2016-12" db="EMBL/GenBank/DDBJ databases">
        <title>Study of bacterial adaptation to deep sea.</title>
        <authorList>
            <person name="Song J."/>
            <person name="Yoshizawa S."/>
            <person name="Kogure K."/>
        </authorList>
    </citation>
    <scope>NUCLEOTIDE SEQUENCE [LARGE SCALE GENOMIC DNA]</scope>
    <source>
        <strain evidence="2 3">SAORIC-165</strain>
    </source>
</reference>
<evidence type="ECO:0000259" key="1">
    <source>
        <dbReference type="PROSITE" id="PS50206"/>
    </source>
</evidence>
<dbReference type="SUPFAM" id="SSF52821">
    <property type="entry name" value="Rhodanese/Cell cycle control phosphatase"/>
    <property type="match status" value="1"/>
</dbReference>
<organism evidence="2 3">
    <name type="scientific">Rubritalea profundi</name>
    <dbReference type="NCBI Taxonomy" id="1658618"/>
    <lineage>
        <taxon>Bacteria</taxon>
        <taxon>Pseudomonadati</taxon>
        <taxon>Verrucomicrobiota</taxon>
        <taxon>Verrucomicrobiia</taxon>
        <taxon>Verrucomicrobiales</taxon>
        <taxon>Rubritaleaceae</taxon>
        <taxon>Rubritalea</taxon>
    </lineage>
</organism>
<dbReference type="SMART" id="SM00450">
    <property type="entry name" value="RHOD"/>
    <property type="match status" value="1"/>
</dbReference>
<dbReference type="AlphaFoldDB" id="A0A2S7U5K4"/>
<protein>
    <recommendedName>
        <fullName evidence="1">Rhodanese domain-containing protein</fullName>
    </recommendedName>
</protein>
<proteinExistence type="predicted"/>
<comment type="caution">
    <text evidence="2">The sequence shown here is derived from an EMBL/GenBank/DDBJ whole genome shotgun (WGS) entry which is preliminary data.</text>
</comment>
<dbReference type="EMBL" id="MQWA01000001">
    <property type="protein sequence ID" value="PQJ29787.1"/>
    <property type="molecule type" value="Genomic_DNA"/>
</dbReference>